<dbReference type="InterPro" id="IPR030664">
    <property type="entry name" value="SdhA/FrdA/AprA"/>
</dbReference>
<dbReference type="PANTHER" id="PTHR11632">
    <property type="entry name" value="SUCCINATE DEHYDROGENASE 2 FLAVOPROTEIN SUBUNIT"/>
    <property type="match status" value="1"/>
</dbReference>
<sequence>RVGNIHLKDKSKVFNTARVEALEVENLIEVARATMVSAEARKESRGAHAQNDFEHRDDENWLRHTLWYSEGDRLDYKPVHMNPLTVESVPPKARTF</sequence>
<dbReference type="EMBL" id="JAZHGA010000094">
    <property type="protein sequence ID" value="MEM5346308.1"/>
    <property type="molecule type" value="Genomic_DNA"/>
</dbReference>
<name>A0ABU9RHJ8_9BURK</name>
<protein>
    <submittedName>
        <fullName evidence="2">Succinate dehydrogenase/fumarate reductase flavoprotein subunit</fullName>
    </submittedName>
</protein>
<accession>A0ABU9RHJ8</accession>
<evidence type="ECO:0000313" key="2">
    <source>
        <dbReference type="EMBL" id="MEM5346308.1"/>
    </source>
</evidence>
<dbReference type="PANTHER" id="PTHR11632:SF51">
    <property type="entry name" value="SUCCINATE DEHYDROGENASE [UBIQUINONE] FLAVOPROTEIN SUBUNIT, MITOCHONDRIAL"/>
    <property type="match status" value="1"/>
</dbReference>
<dbReference type="InterPro" id="IPR037099">
    <property type="entry name" value="Fum_R/Succ_DH_flav-like_C_sf"/>
</dbReference>
<proteinExistence type="predicted"/>
<evidence type="ECO:0000313" key="3">
    <source>
        <dbReference type="Proteomes" id="UP001481677"/>
    </source>
</evidence>
<comment type="caution">
    <text evidence="2">The sequence shown here is derived from an EMBL/GenBank/DDBJ whole genome shotgun (WGS) entry which is preliminary data.</text>
</comment>
<dbReference type="SUPFAM" id="SSF46977">
    <property type="entry name" value="Succinate dehydrogenase/fumarate reductase flavoprotein C-terminal domain"/>
    <property type="match status" value="1"/>
</dbReference>
<feature type="non-terminal residue" evidence="2">
    <location>
        <position position="1"/>
    </location>
</feature>
<organism evidence="2 3">
    <name type="scientific">Paraburkholderia azotifigens</name>
    <dbReference type="NCBI Taxonomy" id="2057004"/>
    <lineage>
        <taxon>Bacteria</taxon>
        <taxon>Pseudomonadati</taxon>
        <taxon>Pseudomonadota</taxon>
        <taxon>Betaproteobacteria</taxon>
        <taxon>Burkholderiales</taxon>
        <taxon>Burkholderiaceae</taxon>
        <taxon>Paraburkholderia</taxon>
    </lineage>
</organism>
<feature type="domain" description="Fumarate reductase/succinate dehydrogenase flavoprotein-like C-terminal" evidence="1">
    <location>
        <begin position="2"/>
        <end position="95"/>
    </location>
</feature>
<dbReference type="Pfam" id="PF02910">
    <property type="entry name" value="Succ_DH_flav_C"/>
    <property type="match status" value="1"/>
</dbReference>
<dbReference type="Proteomes" id="UP001481677">
    <property type="component" value="Unassembled WGS sequence"/>
</dbReference>
<gene>
    <name evidence="2" type="ORF">V4C56_42665</name>
</gene>
<reference evidence="2 3" key="1">
    <citation type="submission" date="2024-01" db="EMBL/GenBank/DDBJ databases">
        <title>The diversity of rhizobia nodulating Mimosa spp. in eleven states of Brazil covering several biomes is determined by host plant, location, and edaphic factors.</title>
        <authorList>
            <person name="Rouws L."/>
            <person name="Barauna A."/>
            <person name="Beukes C."/>
            <person name="De Faria S.M."/>
            <person name="Gross E."/>
            <person name="Dos Reis Junior F.B."/>
            <person name="Simon M."/>
            <person name="Maluk M."/>
            <person name="Odee D.W."/>
            <person name="Kenicer G."/>
            <person name="Young J.P.W."/>
            <person name="Reis V.M."/>
            <person name="Zilli J."/>
            <person name="James E.K."/>
        </authorList>
    </citation>
    <scope>NUCLEOTIDE SEQUENCE [LARGE SCALE GENOMIC DNA]</scope>
    <source>
        <strain evidence="2 3">JPY530</strain>
    </source>
</reference>
<dbReference type="InterPro" id="IPR015939">
    <property type="entry name" value="Fum_Rdtase/Succ_DH_flav-like_C"/>
</dbReference>
<evidence type="ECO:0000259" key="1">
    <source>
        <dbReference type="Pfam" id="PF02910"/>
    </source>
</evidence>
<dbReference type="Gene3D" id="1.20.58.100">
    <property type="entry name" value="Fumarate reductase/succinate dehydrogenase flavoprotein-like, C-terminal domain"/>
    <property type="match status" value="1"/>
</dbReference>
<dbReference type="Gene3D" id="4.10.80.40">
    <property type="entry name" value="succinate dehydrogenase protein domain"/>
    <property type="match status" value="1"/>
</dbReference>
<keyword evidence="3" id="KW-1185">Reference proteome</keyword>